<evidence type="ECO:0000256" key="7">
    <source>
        <dbReference type="ARBA" id="ARBA00023136"/>
    </source>
</evidence>
<dbReference type="PANTHER" id="PTHR46539:SF27">
    <property type="entry name" value="RING FINGER PROTEIN 128"/>
    <property type="match status" value="1"/>
</dbReference>
<evidence type="ECO:0000256" key="2">
    <source>
        <dbReference type="ARBA" id="ARBA00022692"/>
    </source>
</evidence>
<dbReference type="AlphaFoldDB" id="A0A8D2NNA8"/>
<name>A0A8D2NNA8_ZOSLA</name>
<dbReference type="Pfam" id="PF13639">
    <property type="entry name" value="zf-RING_2"/>
    <property type="match status" value="1"/>
</dbReference>
<feature type="domain" description="RING-type" evidence="10">
    <location>
        <begin position="122"/>
        <end position="163"/>
    </location>
</feature>
<evidence type="ECO:0000313" key="11">
    <source>
        <dbReference type="Ensembl" id="ENSZLMP00000001397.1"/>
    </source>
</evidence>
<evidence type="ECO:0000256" key="9">
    <source>
        <dbReference type="SAM" id="Phobius"/>
    </source>
</evidence>
<dbReference type="PANTHER" id="PTHR46539">
    <property type="entry name" value="E3 UBIQUITIN-PROTEIN LIGASE ATL42"/>
    <property type="match status" value="1"/>
</dbReference>
<feature type="transmembrane region" description="Helical" evidence="9">
    <location>
        <begin position="53"/>
        <end position="76"/>
    </location>
</feature>
<evidence type="ECO:0000256" key="3">
    <source>
        <dbReference type="ARBA" id="ARBA00022723"/>
    </source>
</evidence>
<dbReference type="GO" id="GO:0008270">
    <property type="term" value="F:zinc ion binding"/>
    <property type="evidence" value="ECO:0007669"/>
    <property type="project" value="UniProtKB-KW"/>
</dbReference>
<reference evidence="11" key="1">
    <citation type="submission" date="2025-08" db="UniProtKB">
        <authorList>
            <consortium name="Ensembl"/>
        </authorList>
    </citation>
    <scope>IDENTIFICATION</scope>
</reference>
<evidence type="ECO:0000256" key="6">
    <source>
        <dbReference type="ARBA" id="ARBA00022989"/>
    </source>
</evidence>
<evidence type="ECO:0000256" key="5">
    <source>
        <dbReference type="ARBA" id="ARBA00022833"/>
    </source>
</evidence>
<evidence type="ECO:0000256" key="1">
    <source>
        <dbReference type="ARBA" id="ARBA00004370"/>
    </source>
</evidence>
<sequence>IFHPKGLEDVVAIMIPEPKGKEIVSLLQRNITVMMYITIGTRNLQKYVSRTSVVFVSISFIVLMIISLAWLVFYYIQRFRYANARDRNQRRLGDAAKKAISKLQVRTIRKGDKETEPDFDNCAVCIEGYKPNDVVRILPCRHLFHKSCVDPWLLDHRTCPMCKMNILKALGIPVKTAKVIDLSKQHVCIQIVYALSVIQFPNWSYHGVQRLHQEGVSHSPPLCKAVKFNTETPQMMH</sequence>
<evidence type="ECO:0000259" key="10">
    <source>
        <dbReference type="PROSITE" id="PS50089"/>
    </source>
</evidence>
<comment type="subcellular location">
    <subcellularLocation>
        <location evidence="1">Membrane</location>
    </subcellularLocation>
</comment>
<accession>A0A8D2NNA8</accession>
<dbReference type="FunFam" id="3.30.40.10:FF:000009">
    <property type="entry name" value="E3 ubiquitin-protein ligase RNF130"/>
    <property type="match status" value="1"/>
</dbReference>
<keyword evidence="6 9" id="KW-1133">Transmembrane helix</keyword>
<proteinExistence type="predicted"/>
<keyword evidence="2 9" id="KW-0812">Transmembrane</keyword>
<evidence type="ECO:0000313" key="12">
    <source>
        <dbReference type="Proteomes" id="UP000694401"/>
    </source>
</evidence>
<dbReference type="InterPro" id="IPR013083">
    <property type="entry name" value="Znf_RING/FYVE/PHD"/>
</dbReference>
<evidence type="ECO:0000256" key="4">
    <source>
        <dbReference type="ARBA" id="ARBA00022771"/>
    </source>
</evidence>
<dbReference type="Proteomes" id="UP000694401">
    <property type="component" value="Unassembled WGS sequence"/>
</dbReference>
<dbReference type="GO" id="GO:0016020">
    <property type="term" value="C:membrane"/>
    <property type="evidence" value="ECO:0007669"/>
    <property type="project" value="UniProtKB-SubCell"/>
</dbReference>
<evidence type="ECO:0000256" key="8">
    <source>
        <dbReference type="PROSITE-ProRule" id="PRU00175"/>
    </source>
</evidence>
<dbReference type="Gene3D" id="3.30.40.10">
    <property type="entry name" value="Zinc/RING finger domain, C3HC4 (zinc finger)"/>
    <property type="match status" value="1"/>
</dbReference>
<reference evidence="11" key="2">
    <citation type="submission" date="2025-09" db="UniProtKB">
        <authorList>
            <consortium name="Ensembl"/>
        </authorList>
    </citation>
    <scope>IDENTIFICATION</scope>
</reference>
<dbReference type="PROSITE" id="PS50089">
    <property type="entry name" value="ZF_RING_2"/>
    <property type="match status" value="1"/>
</dbReference>
<protein>
    <submittedName>
        <fullName evidence="11">Ring finger protein 150</fullName>
    </submittedName>
</protein>
<organism evidence="11 12">
    <name type="scientific">Zosterops lateralis melanops</name>
    <dbReference type="NCBI Taxonomy" id="1220523"/>
    <lineage>
        <taxon>Eukaryota</taxon>
        <taxon>Metazoa</taxon>
        <taxon>Chordata</taxon>
        <taxon>Craniata</taxon>
        <taxon>Vertebrata</taxon>
        <taxon>Euteleostomi</taxon>
        <taxon>Archelosauria</taxon>
        <taxon>Archosauria</taxon>
        <taxon>Dinosauria</taxon>
        <taxon>Saurischia</taxon>
        <taxon>Theropoda</taxon>
        <taxon>Coelurosauria</taxon>
        <taxon>Aves</taxon>
        <taxon>Neognathae</taxon>
        <taxon>Neoaves</taxon>
        <taxon>Telluraves</taxon>
        <taxon>Australaves</taxon>
        <taxon>Passeriformes</taxon>
        <taxon>Sylvioidea</taxon>
        <taxon>Zosteropidae</taxon>
        <taxon>Zosterops</taxon>
    </lineage>
</organism>
<keyword evidence="12" id="KW-1185">Reference proteome</keyword>
<dbReference type="InterPro" id="IPR001841">
    <property type="entry name" value="Znf_RING"/>
</dbReference>
<keyword evidence="7 9" id="KW-0472">Membrane</keyword>
<keyword evidence="3" id="KW-0479">Metal-binding</keyword>
<dbReference type="SMART" id="SM00184">
    <property type="entry name" value="RING"/>
    <property type="match status" value="1"/>
</dbReference>
<dbReference type="SUPFAM" id="SSF57850">
    <property type="entry name" value="RING/U-box"/>
    <property type="match status" value="1"/>
</dbReference>
<keyword evidence="5" id="KW-0862">Zinc</keyword>
<dbReference type="Ensembl" id="ENSZLMT00000001461.1">
    <property type="protein sequence ID" value="ENSZLMP00000001397.1"/>
    <property type="gene ID" value="ENSZLMG00000001089.1"/>
</dbReference>
<keyword evidence="4 8" id="KW-0863">Zinc-finger</keyword>